<dbReference type="STRING" id="80876.SAMN05421779_10420"/>
<keyword evidence="3 5" id="KW-0456">Lyase</keyword>
<evidence type="ECO:0000256" key="1">
    <source>
        <dbReference type="ARBA" id="ARBA00011738"/>
    </source>
</evidence>
<comment type="catalytic activity">
    <reaction evidence="4">
        <text>(S)-ureidoglycolate = urea + glyoxylate</text>
        <dbReference type="Rhea" id="RHEA:11304"/>
        <dbReference type="ChEBI" id="CHEBI:16199"/>
        <dbReference type="ChEBI" id="CHEBI:36655"/>
        <dbReference type="ChEBI" id="CHEBI:57296"/>
        <dbReference type="EC" id="4.3.2.3"/>
    </reaction>
</comment>
<dbReference type="AlphaFoldDB" id="A0A1N7MC12"/>
<dbReference type="EMBL" id="FTOA01000004">
    <property type="protein sequence ID" value="SIS83603.1"/>
    <property type="molecule type" value="Genomic_DNA"/>
</dbReference>
<dbReference type="GO" id="GO:0050385">
    <property type="term" value="F:ureidoglycolate lyase activity"/>
    <property type="evidence" value="ECO:0007669"/>
    <property type="project" value="UniProtKB-EC"/>
</dbReference>
<reference evidence="5 6" key="1">
    <citation type="submission" date="2017-01" db="EMBL/GenBank/DDBJ databases">
        <authorList>
            <person name="Mah S.A."/>
            <person name="Swanson W.J."/>
            <person name="Moy G.W."/>
            <person name="Vacquier V.D."/>
        </authorList>
    </citation>
    <scope>NUCLEOTIDE SEQUENCE [LARGE SCALE GENOMIC DNA]</scope>
    <source>
        <strain evidence="5 6">DSM 11589</strain>
    </source>
</reference>
<dbReference type="GO" id="GO:0006144">
    <property type="term" value="P:purine nucleobase metabolic process"/>
    <property type="evidence" value="ECO:0007669"/>
    <property type="project" value="UniProtKB-KW"/>
</dbReference>
<dbReference type="GO" id="GO:0004848">
    <property type="term" value="F:ureidoglycolate hydrolase activity"/>
    <property type="evidence" value="ECO:0007669"/>
    <property type="project" value="InterPro"/>
</dbReference>
<comment type="subunit">
    <text evidence="1">Homodimer.</text>
</comment>
<dbReference type="Gene3D" id="2.60.120.480">
    <property type="entry name" value="Ureidoglycolate hydrolase"/>
    <property type="match status" value="1"/>
</dbReference>
<evidence type="ECO:0000256" key="4">
    <source>
        <dbReference type="ARBA" id="ARBA00047684"/>
    </source>
</evidence>
<dbReference type="InterPro" id="IPR007247">
    <property type="entry name" value="Ureidogly_lyase"/>
</dbReference>
<evidence type="ECO:0000256" key="2">
    <source>
        <dbReference type="ARBA" id="ARBA00022631"/>
    </source>
</evidence>
<keyword evidence="6" id="KW-1185">Reference proteome</keyword>
<proteinExistence type="predicted"/>
<dbReference type="OrthoDB" id="9804602at2"/>
<dbReference type="RefSeq" id="WP_076400492.1">
    <property type="nucleotide sequence ID" value="NZ_FTOA01000004.1"/>
</dbReference>
<evidence type="ECO:0000256" key="3">
    <source>
        <dbReference type="ARBA" id="ARBA00023239"/>
    </source>
</evidence>
<evidence type="ECO:0000313" key="5">
    <source>
        <dbReference type="EMBL" id="SIS83603.1"/>
    </source>
</evidence>
<evidence type="ECO:0000313" key="6">
    <source>
        <dbReference type="Proteomes" id="UP000185678"/>
    </source>
</evidence>
<dbReference type="Pfam" id="PF04115">
    <property type="entry name" value="Ureidogly_lyase"/>
    <property type="match status" value="1"/>
</dbReference>
<dbReference type="InterPro" id="IPR011051">
    <property type="entry name" value="RmlC_Cupin_sf"/>
</dbReference>
<protein>
    <submittedName>
        <fullName evidence="5">Ureidoglycolate lyase</fullName>
    </submittedName>
</protein>
<dbReference type="InterPro" id="IPR047233">
    <property type="entry name" value="UAH_cupin"/>
</dbReference>
<dbReference type="InterPro" id="IPR024060">
    <property type="entry name" value="Ureidoglycolate_lyase_dom_sf"/>
</dbReference>
<dbReference type="PANTHER" id="PTHR21221:SF1">
    <property type="entry name" value="UREIDOGLYCOLATE LYASE"/>
    <property type="match status" value="1"/>
</dbReference>
<dbReference type="CDD" id="cd20298">
    <property type="entry name" value="cupin_UAH"/>
    <property type="match status" value="1"/>
</dbReference>
<keyword evidence="2" id="KW-0659">Purine metabolism</keyword>
<dbReference type="SUPFAM" id="SSF51182">
    <property type="entry name" value="RmlC-like cupins"/>
    <property type="match status" value="1"/>
</dbReference>
<name>A0A1N7MC12_9PROT</name>
<gene>
    <name evidence="5" type="ORF">SAMN05421779_10420</name>
</gene>
<sequence length="163" mass="17668">MIRLTPQPLTAAAFAPFGEVIDEQAASGFAINGGTSLRLNDLARLDPGEDGRVLFNLFVCRQSISLPHQPTVMECHPLGSQAFLPRHFARFLVLVAPPAPQPDLSQLHCFLSDGRQGVNYARGVWHLPLSSLDLETFVVVDRGGSGNNCHEVSVAGQIEVLEQ</sequence>
<dbReference type="GO" id="GO:0000256">
    <property type="term" value="P:allantoin catabolic process"/>
    <property type="evidence" value="ECO:0007669"/>
    <property type="project" value="InterPro"/>
</dbReference>
<dbReference type="PANTHER" id="PTHR21221">
    <property type="entry name" value="UREIDOGLYCOLATE HYDROLASE"/>
    <property type="match status" value="1"/>
</dbReference>
<dbReference type="Proteomes" id="UP000185678">
    <property type="component" value="Unassembled WGS sequence"/>
</dbReference>
<dbReference type="PIRSF" id="PIRSF017306">
    <property type="entry name" value="Ureidogly_hydro"/>
    <property type="match status" value="1"/>
</dbReference>
<organism evidence="5 6">
    <name type="scientific">Insolitispirillum peregrinum</name>
    <dbReference type="NCBI Taxonomy" id="80876"/>
    <lineage>
        <taxon>Bacteria</taxon>
        <taxon>Pseudomonadati</taxon>
        <taxon>Pseudomonadota</taxon>
        <taxon>Alphaproteobacteria</taxon>
        <taxon>Rhodospirillales</taxon>
        <taxon>Novispirillaceae</taxon>
        <taxon>Insolitispirillum</taxon>
    </lineage>
</organism>
<accession>A0A1N7MC12</accession>